<dbReference type="EMBL" id="KK112249">
    <property type="protein sequence ID" value="KFM57175.1"/>
    <property type="molecule type" value="Genomic_DNA"/>
</dbReference>
<reference evidence="4 5" key="1">
    <citation type="submission" date="2013-11" db="EMBL/GenBank/DDBJ databases">
        <title>Genome sequencing of Stegodyphus mimosarum.</title>
        <authorList>
            <person name="Bechsgaard J."/>
        </authorList>
    </citation>
    <scope>NUCLEOTIDE SEQUENCE [LARGE SCALE GENOMIC DNA]</scope>
</reference>
<evidence type="ECO:0000256" key="3">
    <source>
        <dbReference type="PROSITE-ProRule" id="PRU00221"/>
    </source>
</evidence>
<dbReference type="PANTHER" id="PTHR19848:SF8">
    <property type="entry name" value="F-BOX AND WD REPEAT DOMAIN CONTAINING 7"/>
    <property type="match status" value="1"/>
</dbReference>
<evidence type="ECO:0000256" key="1">
    <source>
        <dbReference type="ARBA" id="ARBA00022574"/>
    </source>
</evidence>
<dbReference type="AlphaFoldDB" id="A0A087SWD6"/>
<keyword evidence="5" id="KW-1185">Reference proteome</keyword>
<keyword evidence="1 3" id="KW-0853">WD repeat</keyword>
<dbReference type="STRING" id="407821.A0A087SWD6"/>
<dbReference type="OMA" id="NIAKGEC"/>
<dbReference type="InterPro" id="IPR036322">
    <property type="entry name" value="WD40_repeat_dom_sf"/>
</dbReference>
<gene>
    <name evidence="4" type="ORF">X975_11017</name>
</gene>
<name>A0A087SWD6_STEMI</name>
<dbReference type="SUPFAM" id="SSF50978">
    <property type="entry name" value="WD40 repeat-like"/>
    <property type="match status" value="1"/>
</dbReference>
<dbReference type="InterPro" id="IPR001680">
    <property type="entry name" value="WD40_rpt"/>
</dbReference>
<sequence length="265" mass="29878">MYVNMTNLATGDLETTFKVGEDRFLNSLLVSANGRICVCGDETQKPFPLLVWDLTSRKLVYDLRIPHHEFVTRLSAISDDGHYVVSVCRELHDASPNFIIVYDLQSGTLFKKWKPESSSCSIAISSQGGCVINGLENTWVLVWDLSTGARRFTLRGHSAPVDQIRMEEQGKRCLTYDSRGRDRSVRVWDVTKGECLAVFTPDQEFSCCELSLDGKAVILGLKGFDTITTLLLCRESTFEDEMPKLTCYGDPKLKNKVFDMSHENQ</sequence>
<keyword evidence="2" id="KW-0677">Repeat</keyword>
<dbReference type="SMART" id="SM00320">
    <property type="entry name" value="WD40"/>
    <property type="match status" value="4"/>
</dbReference>
<dbReference type="InterPro" id="IPR015943">
    <property type="entry name" value="WD40/YVTN_repeat-like_dom_sf"/>
</dbReference>
<evidence type="ECO:0000313" key="5">
    <source>
        <dbReference type="Proteomes" id="UP000054359"/>
    </source>
</evidence>
<protein>
    <submittedName>
        <fullName evidence="4">Putative WD repeat-containing protein</fullName>
    </submittedName>
</protein>
<dbReference type="PROSITE" id="PS50082">
    <property type="entry name" value="WD_REPEATS_2"/>
    <property type="match status" value="1"/>
</dbReference>
<feature type="repeat" description="WD" evidence="3">
    <location>
        <begin position="154"/>
        <end position="198"/>
    </location>
</feature>
<feature type="non-terminal residue" evidence="4">
    <location>
        <position position="265"/>
    </location>
</feature>
<dbReference type="Proteomes" id="UP000054359">
    <property type="component" value="Unassembled WGS sequence"/>
</dbReference>
<dbReference type="Gene3D" id="2.130.10.10">
    <property type="entry name" value="YVTN repeat-like/Quinoprotein amine dehydrogenase"/>
    <property type="match status" value="1"/>
</dbReference>
<dbReference type="Pfam" id="PF00400">
    <property type="entry name" value="WD40"/>
    <property type="match status" value="1"/>
</dbReference>
<proteinExistence type="predicted"/>
<dbReference type="PANTHER" id="PTHR19848">
    <property type="entry name" value="WD40 REPEAT PROTEIN"/>
    <property type="match status" value="1"/>
</dbReference>
<evidence type="ECO:0000313" key="4">
    <source>
        <dbReference type="EMBL" id="KFM57175.1"/>
    </source>
</evidence>
<accession>A0A087SWD6</accession>
<organism evidence="4 5">
    <name type="scientific">Stegodyphus mimosarum</name>
    <name type="common">African social velvet spider</name>
    <dbReference type="NCBI Taxonomy" id="407821"/>
    <lineage>
        <taxon>Eukaryota</taxon>
        <taxon>Metazoa</taxon>
        <taxon>Ecdysozoa</taxon>
        <taxon>Arthropoda</taxon>
        <taxon>Chelicerata</taxon>
        <taxon>Arachnida</taxon>
        <taxon>Araneae</taxon>
        <taxon>Araneomorphae</taxon>
        <taxon>Entelegynae</taxon>
        <taxon>Eresoidea</taxon>
        <taxon>Eresidae</taxon>
        <taxon>Stegodyphus</taxon>
    </lineage>
</organism>
<evidence type="ECO:0000256" key="2">
    <source>
        <dbReference type="ARBA" id="ARBA00022737"/>
    </source>
</evidence>
<dbReference type="OrthoDB" id="6134417at2759"/>